<organism evidence="2 3">
    <name type="scientific">Paenibacillus brasilensis</name>
    <dbReference type="NCBI Taxonomy" id="128574"/>
    <lineage>
        <taxon>Bacteria</taxon>
        <taxon>Bacillati</taxon>
        <taxon>Bacillota</taxon>
        <taxon>Bacilli</taxon>
        <taxon>Bacillales</taxon>
        <taxon>Paenibacillaceae</taxon>
        <taxon>Paenibacillus</taxon>
    </lineage>
</organism>
<accession>A0ABU0L7M5</accession>
<dbReference type="SUPFAM" id="SSF53822">
    <property type="entry name" value="Periplasmic binding protein-like I"/>
    <property type="match status" value="1"/>
</dbReference>
<dbReference type="GO" id="GO:0003677">
    <property type="term" value="F:DNA binding"/>
    <property type="evidence" value="ECO:0007669"/>
    <property type="project" value="UniProtKB-KW"/>
</dbReference>
<dbReference type="InterPro" id="IPR001761">
    <property type="entry name" value="Peripla_BP/Lac1_sug-bd_dom"/>
</dbReference>
<keyword evidence="2" id="KW-0238">DNA-binding</keyword>
<feature type="domain" description="Periplasmic binding protein/LacI sugar binding" evidence="1">
    <location>
        <begin position="27"/>
        <end position="105"/>
    </location>
</feature>
<evidence type="ECO:0000313" key="2">
    <source>
        <dbReference type="EMBL" id="MDQ0497272.1"/>
    </source>
</evidence>
<proteinExistence type="predicted"/>
<dbReference type="Proteomes" id="UP001242811">
    <property type="component" value="Unassembled WGS sequence"/>
</dbReference>
<reference evidence="2 3" key="1">
    <citation type="submission" date="2023-07" db="EMBL/GenBank/DDBJ databases">
        <title>Genomic Encyclopedia of Type Strains, Phase IV (KMG-IV): sequencing the most valuable type-strain genomes for metagenomic binning, comparative biology and taxonomic classification.</title>
        <authorList>
            <person name="Goeker M."/>
        </authorList>
    </citation>
    <scope>NUCLEOTIDE SEQUENCE [LARGE SCALE GENOMIC DNA]</scope>
    <source>
        <strain evidence="2 3">DSM 14914</strain>
    </source>
</reference>
<evidence type="ECO:0000313" key="3">
    <source>
        <dbReference type="Proteomes" id="UP001242811"/>
    </source>
</evidence>
<dbReference type="Gene3D" id="3.40.50.2300">
    <property type="match status" value="2"/>
</dbReference>
<dbReference type="EMBL" id="JAUSWA010000065">
    <property type="protein sequence ID" value="MDQ0497272.1"/>
    <property type="molecule type" value="Genomic_DNA"/>
</dbReference>
<keyword evidence="3" id="KW-1185">Reference proteome</keyword>
<dbReference type="Pfam" id="PF00532">
    <property type="entry name" value="Peripla_BP_1"/>
    <property type="match status" value="1"/>
</dbReference>
<protein>
    <submittedName>
        <fullName evidence="2">DNA-binding LacI/PurR family transcriptional regulator</fullName>
    </submittedName>
</protein>
<evidence type="ECO:0000259" key="1">
    <source>
        <dbReference type="Pfam" id="PF00532"/>
    </source>
</evidence>
<name>A0ABU0L7M5_9BACL</name>
<sequence length="126" mass="14180">MLSHQKVKSGVSQWSYKVAGIVGITYNDIENSVSNDIPILSIDRHFNKKITCVTSDNYEGGRLALKELVKAGAQRPAFMGSVTSVFSETMNRRKGFIDEAKKLGVDYVVYEKPDCGRRCLFWRISI</sequence>
<dbReference type="InterPro" id="IPR028082">
    <property type="entry name" value="Peripla_BP_I"/>
</dbReference>
<comment type="caution">
    <text evidence="2">The sequence shown here is derived from an EMBL/GenBank/DDBJ whole genome shotgun (WGS) entry which is preliminary data.</text>
</comment>
<gene>
    <name evidence="2" type="ORF">QOZ95_005491</name>
</gene>